<keyword evidence="2" id="KW-0217">Developmental protein</keyword>
<dbReference type="EMBL" id="MVGT01003947">
    <property type="protein sequence ID" value="OVA02871.1"/>
    <property type="molecule type" value="Genomic_DNA"/>
</dbReference>
<dbReference type="InParanoid" id="A0A200PXE3"/>
<dbReference type="PANTHER" id="PTHR32263">
    <property type="entry name" value="INACTIVE POLY [ADP-RIBOSE] POLYMERASE SRO4-RELATED"/>
    <property type="match status" value="1"/>
</dbReference>
<evidence type="ECO:0000256" key="3">
    <source>
        <dbReference type="ARBA" id="ARBA00023016"/>
    </source>
</evidence>
<dbReference type="InterPro" id="IPR022003">
    <property type="entry name" value="RST"/>
</dbReference>
<accession>A0A200PXE3</accession>
<feature type="region of interest" description="Disordered" evidence="5">
    <location>
        <begin position="585"/>
        <end position="604"/>
    </location>
</feature>
<dbReference type="GO" id="GO:0003950">
    <property type="term" value="F:NAD+ poly-ADP-ribosyltransferase activity"/>
    <property type="evidence" value="ECO:0007669"/>
    <property type="project" value="InterPro"/>
</dbReference>
<feature type="domain" description="RST" evidence="7">
    <location>
        <begin position="517"/>
        <end position="588"/>
    </location>
</feature>
<comment type="caution">
    <text evidence="8">The sequence shown here is derived from an EMBL/GenBank/DDBJ whole genome shotgun (WGS) entry which is preliminary data.</text>
</comment>
<dbReference type="GO" id="GO:0005634">
    <property type="term" value="C:nucleus"/>
    <property type="evidence" value="ECO:0007669"/>
    <property type="project" value="UniProtKB-SubCell"/>
</dbReference>
<protein>
    <submittedName>
        <fullName evidence="8">Poly(ADP-ribose) polymerase</fullName>
    </submittedName>
</protein>
<dbReference type="Gene3D" id="3.90.228.10">
    <property type="match status" value="1"/>
</dbReference>
<comment type="subcellular location">
    <subcellularLocation>
        <location evidence="1">Nucleus</location>
    </subcellularLocation>
</comment>
<keyword evidence="3" id="KW-0346">Stress response</keyword>
<evidence type="ECO:0000313" key="9">
    <source>
        <dbReference type="Proteomes" id="UP000195402"/>
    </source>
</evidence>
<evidence type="ECO:0000313" key="8">
    <source>
        <dbReference type="EMBL" id="OVA02871.1"/>
    </source>
</evidence>
<gene>
    <name evidence="8" type="ORF">BVC80_9095g65</name>
</gene>
<evidence type="ECO:0000259" key="6">
    <source>
        <dbReference type="PROSITE" id="PS51059"/>
    </source>
</evidence>
<dbReference type="STRING" id="56857.A0A200PXE3"/>
<feature type="domain" description="PARP catalytic" evidence="6">
    <location>
        <begin position="257"/>
        <end position="475"/>
    </location>
</feature>
<organism evidence="8 9">
    <name type="scientific">Macleaya cordata</name>
    <name type="common">Five-seeded plume-poppy</name>
    <name type="synonym">Bocconia cordata</name>
    <dbReference type="NCBI Taxonomy" id="56857"/>
    <lineage>
        <taxon>Eukaryota</taxon>
        <taxon>Viridiplantae</taxon>
        <taxon>Streptophyta</taxon>
        <taxon>Embryophyta</taxon>
        <taxon>Tracheophyta</taxon>
        <taxon>Spermatophyta</taxon>
        <taxon>Magnoliopsida</taxon>
        <taxon>Ranunculales</taxon>
        <taxon>Papaveraceae</taxon>
        <taxon>Papaveroideae</taxon>
        <taxon>Macleaya</taxon>
    </lineage>
</organism>
<dbReference type="InterPro" id="IPR012317">
    <property type="entry name" value="Poly(ADP-ribose)pol_cat_dom"/>
</dbReference>
<dbReference type="InterPro" id="IPR044964">
    <property type="entry name" value="RCD1/SRO1-5"/>
</dbReference>
<dbReference type="PROSITE" id="PS51059">
    <property type="entry name" value="PARP_CATALYTIC"/>
    <property type="match status" value="1"/>
</dbReference>
<evidence type="ECO:0000256" key="5">
    <source>
        <dbReference type="SAM" id="MobiDB-lite"/>
    </source>
</evidence>
<evidence type="ECO:0000256" key="1">
    <source>
        <dbReference type="ARBA" id="ARBA00004123"/>
    </source>
</evidence>
<reference evidence="8 9" key="1">
    <citation type="journal article" date="2017" name="Mol. Plant">
        <title>The Genome of Medicinal Plant Macleaya cordata Provides New Insights into Benzylisoquinoline Alkaloids Metabolism.</title>
        <authorList>
            <person name="Liu X."/>
            <person name="Liu Y."/>
            <person name="Huang P."/>
            <person name="Ma Y."/>
            <person name="Qing Z."/>
            <person name="Tang Q."/>
            <person name="Cao H."/>
            <person name="Cheng P."/>
            <person name="Zheng Y."/>
            <person name="Yuan Z."/>
            <person name="Zhou Y."/>
            <person name="Liu J."/>
            <person name="Tang Z."/>
            <person name="Zhuo Y."/>
            <person name="Zhang Y."/>
            <person name="Yu L."/>
            <person name="Huang J."/>
            <person name="Yang P."/>
            <person name="Peng Q."/>
            <person name="Zhang J."/>
            <person name="Jiang W."/>
            <person name="Zhang Z."/>
            <person name="Lin K."/>
            <person name="Ro D.K."/>
            <person name="Chen X."/>
            <person name="Xiong X."/>
            <person name="Shang Y."/>
            <person name="Huang S."/>
            <person name="Zeng J."/>
        </authorList>
    </citation>
    <scope>NUCLEOTIDE SEQUENCE [LARGE SCALE GENOMIC DNA]</scope>
    <source>
        <strain evidence="9">cv. BLH2017</strain>
        <tissue evidence="8">Root</tissue>
    </source>
</reference>
<dbReference type="Pfam" id="PF12174">
    <property type="entry name" value="RST"/>
    <property type="match status" value="1"/>
</dbReference>
<dbReference type="AlphaFoldDB" id="A0A200PXE3"/>
<proteinExistence type="predicted"/>
<name>A0A200PXE3_MACCD</name>
<dbReference type="Pfam" id="PF00644">
    <property type="entry name" value="PARP"/>
    <property type="match status" value="1"/>
</dbReference>
<feature type="region of interest" description="Disordered" evidence="5">
    <location>
        <begin position="231"/>
        <end position="250"/>
    </location>
</feature>
<evidence type="ECO:0000256" key="4">
    <source>
        <dbReference type="ARBA" id="ARBA00023242"/>
    </source>
</evidence>
<dbReference type="OMA" id="PAHIICA"/>
<evidence type="ECO:0000259" key="7">
    <source>
        <dbReference type="PROSITE" id="PS51879"/>
    </source>
</evidence>
<keyword evidence="4" id="KW-0539">Nucleus</keyword>
<feature type="region of interest" description="Disordered" evidence="5">
    <location>
        <begin position="482"/>
        <end position="520"/>
    </location>
</feature>
<sequence>MEVKSAKVLDNGQTIVVDLKRKRAARCAAHFTGAARMVARKYAIDSPPKKLRKRMRSGGCKNSSCGLHFKKSLLKNYSNFMKSGLPQRLMFYHNGDWADFPEGFIGLVKEDFRVKKAAIEVEFKGNRSVLDFLHMVQIDLKTGLQHPIAWIDEGGSCFFPELYSDSDELHECFQAGDGKDRTLYPEPNGTREIKLQLEIELTAADSSKMVDCIEESNTLVKRLKIEEKPASNRYEMEQDDSIGEKSDGENKEAIGENKLLDAISHSQNPILESMNGKLPSDTVQHMFLLGMGSPFCAKNILEIHRGSSISAQARLELFQKQVEITKKYRGNANVRYAWLASSKDAVSRILMHGLGIDGLPKTRPRYGHGVHLTSADCSNISASYCDVDENDVQHMLLCRVIMGNMELVHPGSEQFHPSSENFDSGVDDLQNPKHYIIWNVNMNTHIFPEYVVSFRAPPNGKGCLVSNESRVDVSGVTNSACFQRQSPQPSPVDSVEHSHPAGHGTQERGSATGFAPKAPKSPWMPFPTLFEAIRDKVPPKDMDSVNFHYEQFRRKMINRDDLVKKLRWIIGDTLLRSTIISLQKSKSPAAPGPVPVVSKMEQET</sequence>
<evidence type="ECO:0000256" key="2">
    <source>
        <dbReference type="ARBA" id="ARBA00022473"/>
    </source>
</evidence>
<dbReference type="Pfam" id="PF23467">
    <property type="entry name" value="WWE_5"/>
    <property type="match status" value="1"/>
</dbReference>
<dbReference type="OrthoDB" id="6133115at2759"/>
<dbReference type="FunCoup" id="A0A200PXE3">
    <property type="interactions" value="2861"/>
</dbReference>
<dbReference type="PROSITE" id="PS51879">
    <property type="entry name" value="RST"/>
    <property type="match status" value="1"/>
</dbReference>
<dbReference type="PANTHER" id="PTHR32263:SF5">
    <property type="entry name" value="INACTIVE POLY [ADP-RIBOSE] POLYMERASE SRO1-RELATED"/>
    <property type="match status" value="1"/>
</dbReference>
<dbReference type="InterPro" id="IPR057823">
    <property type="entry name" value="WWE_RCD1"/>
</dbReference>
<keyword evidence="9" id="KW-1185">Reference proteome</keyword>
<dbReference type="Proteomes" id="UP000195402">
    <property type="component" value="Unassembled WGS sequence"/>
</dbReference>
<dbReference type="SUPFAM" id="SSF56399">
    <property type="entry name" value="ADP-ribosylation"/>
    <property type="match status" value="1"/>
</dbReference>